<evidence type="ECO:0000256" key="3">
    <source>
        <dbReference type="ARBA" id="ARBA00023004"/>
    </source>
</evidence>
<comment type="cofactor">
    <cofactor evidence="5">
        <name>[4Fe-4S] cluster</name>
        <dbReference type="ChEBI" id="CHEBI:49883"/>
    </cofactor>
    <text evidence="5">Binds 1 [4Fe-4S] cluster per subunit.</text>
</comment>
<feature type="binding site" evidence="5">
    <location>
        <position position="249"/>
    </location>
    <ligand>
        <name>(2E)-4-hydroxy-3-methylbut-2-enyl diphosphate</name>
        <dbReference type="ChEBI" id="CHEBI:128753"/>
    </ligand>
</feature>
<feature type="binding site" evidence="5">
    <location>
        <position position="189"/>
    </location>
    <ligand>
        <name>(2E)-4-hydroxy-3-methylbut-2-enyl diphosphate</name>
        <dbReference type="ChEBI" id="CHEBI:128753"/>
    </ligand>
</feature>
<dbReference type="Gene3D" id="3.40.1010.20">
    <property type="entry name" value="4-hydroxy-3-methylbut-2-enyl diphosphate reductase, catalytic domain"/>
    <property type="match status" value="2"/>
</dbReference>
<dbReference type="NCBIfam" id="NF002189">
    <property type="entry name" value="PRK01045.1-3"/>
    <property type="match status" value="1"/>
</dbReference>
<dbReference type="NCBIfam" id="NF002188">
    <property type="entry name" value="PRK01045.1-2"/>
    <property type="match status" value="1"/>
</dbReference>
<dbReference type="GO" id="GO:0046872">
    <property type="term" value="F:metal ion binding"/>
    <property type="evidence" value="ECO:0007669"/>
    <property type="project" value="UniProtKB-KW"/>
</dbReference>
<feature type="binding site" evidence="5">
    <location>
        <position position="291"/>
    </location>
    <ligand>
        <name>isopentenyl diphosphate</name>
        <dbReference type="ChEBI" id="CHEBI:128769"/>
    </ligand>
</feature>
<feature type="binding site" evidence="5">
    <location>
        <position position="37"/>
    </location>
    <ligand>
        <name>[4Fe-4S] cluster</name>
        <dbReference type="ChEBI" id="CHEBI:49883"/>
    </ligand>
</feature>
<feature type="binding site" evidence="5">
    <location>
        <position position="99"/>
    </location>
    <ligand>
        <name>isopentenyl diphosphate</name>
        <dbReference type="ChEBI" id="CHEBI:128769"/>
    </ligand>
</feature>
<keyword evidence="4 5" id="KW-0411">Iron-sulfur</keyword>
<reference evidence="6 7" key="1">
    <citation type="submission" date="2016-10" db="EMBL/GenBank/DDBJ databases">
        <authorList>
            <person name="de Groot N.N."/>
        </authorList>
    </citation>
    <scope>NUCLEOTIDE SEQUENCE [LARGE SCALE GENOMIC DNA]</scope>
    <source>
        <strain evidence="6 7">DSM 21001</strain>
    </source>
</reference>
<feature type="binding site" evidence="5">
    <location>
        <position position="99"/>
    </location>
    <ligand>
        <name>(2E)-4-hydroxy-3-methylbut-2-enyl diphosphate</name>
        <dbReference type="ChEBI" id="CHEBI:128753"/>
    </ligand>
</feature>
<feature type="binding site" evidence="5">
    <location>
        <position position="66"/>
    </location>
    <ligand>
        <name>isopentenyl diphosphate</name>
        <dbReference type="ChEBI" id="CHEBI:128769"/>
    </ligand>
</feature>
<feature type="binding site" evidence="5">
    <location>
        <position position="99"/>
    </location>
    <ligand>
        <name>dimethylallyl diphosphate</name>
        <dbReference type="ChEBI" id="CHEBI:57623"/>
    </ligand>
</feature>
<evidence type="ECO:0000313" key="6">
    <source>
        <dbReference type="EMBL" id="SFS15992.1"/>
    </source>
</evidence>
<keyword evidence="2 5" id="KW-0479">Metal-binding</keyword>
<dbReference type="Gene3D" id="3.40.50.11270">
    <property type="match status" value="1"/>
</dbReference>
<dbReference type="EMBL" id="FOZL01000001">
    <property type="protein sequence ID" value="SFS15992.1"/>
    <property type="molecule type" value="Genomic_DNA"/>
</dbReference>
<dbReference type="AlphaFoldDB" id="A0A1I6MJY6"/>
<dbReference type="GO" id="GO:0051745">
    <property type="term" value="F:4-hydroxy-3-methylbut-2-enyl diphosphate reductase activity"/>
    <property type="evidence" value="ECO:0007669"/>
    <property type="project" value="UniProtKB-UniRule"/>
</dbReference>
<protein>
    <recommendedName>
        <fullName evidence="5">4-hydroxy-3-methylbut-2-enyl diphosphate reductase</fullName>
        <shortName evidence="5">HMBPP reductase</shortName>
        <ecNumber evidence="5">1.17.7.4</ecNumber>
    </recommendedName>
</protein>
<dbReference type="Pfam" id="PF02401">
    <property type="entry name" value="LYTB"/>
    <property type="match status" value="1"/>
</dbReference>
<dbReference type="PANTHER" id="PTHR30426:SF0">
    <property type="entry name" value="4-HYDROXY-3-METHYLBUT-2-ENYL DIPHOSPHATE REDUCTASE"/>
    <property type="match status" value="1"/>
</dbReference>
<comment type="catalytic activity">
    <reaction evidence="5">
        <text>dimethylallyl diphosphate + 2 oxidized [2Fe-2S]-[ferredoxin] + H2O = (2E)-4-hydroxy-3-methylbut-2-enyl diphosphate + 2 reduced [2Fe-2S]-[ferredoxin] + 2 H(+)</text>
        <dbReference type="Rhea" id="RHEA:24825"/>
        <dbReference type="Rhea" id="RHEA-COMP:10000"/>
        <dbReference type="Rhea" id="RHEA-COMP:10001"/>
        <dbReference type="ChEBI" id="CHEBI:15377"/>
        <dbReference type="ChEBI" id="CHEBI:15378"/>
        <dbReference type="ChEBI" id="CHEBI:33737"/>
        <dbReference type="ChEBI" id="CHEBI:33738"/>
        <dbReference type="ChEBI" id="CHEBI:57623"/>
        <dbReference type="ChEBI" id="CHEBI:128753"/>
        <dbReference type="EC" id="1.17.7.4"/>
    </reaction>
</comment>
<dbReference type="UniPathway" id="UPA00059">
    <property type="reaction ID" value="UER00105"/>
</dbReference>
<feature type="binding site" evidence="5">
    <location>
        <position position="247"/>
    </location>
    <ligand>
        <name>(2E)-4-hydroxy-3-methylbut-2-enyl diphosphate</name>
        <dbReference type="ChEBI" id="CHEBI:128753"/>
    </ligand>
</feature>
<comment type="catalytic activity">
    <reaction evidence="5">
        <text>isopentenyl diphosphate + 2 oxidized [2Fe-2S]-[ferredoxin] + H2O = (2E)-4-hydroxy-3-methylbut-2-enyl diphosphate + 2 reduced [2Fe-2S]-[ferredoxin] + 2 H(+)</text>
        <dbReference type="Rhea" id="RHEA:24488"/>
        <dbReference type="Rhea" id="RHEA-COMP:10000"/>
        <dbReference type="Rhea" id="RHEA-COMP:10001"/>
        <dbReference type="ChEBI" id="CHEBI:15377"/>
        <dbReference type="ChEBI" id="CHEBI:15378"/>
        <dbReference type="ChEBI" id="CHEBI:33737"/>
        <dbReference type="ChEBI" id="CHEBI:33738"/>
        <dbReference type="ChEBI" id="CHEBI:128753"/>
        <dbReference type="ChEBI" id="CHEBI:128769"/>
        <dbReference type="EC" id="1.17.7.4"/>
    </reaction>
</comment>
<evidence type="ECO:0000256" key="2">
    <source>
        <dbReference type="ARBA" id="ARBA00022723"/>
    </source>
</evidence>
<evidence type="ECO:0000256" key="4">
    <source>
        <dbReference type="ARBA" id="ARBA00023014"/>
    </source>
</evidence>
<sequence length="340" mass="36578">MNVITSAPTPLSIADLDTINDSPKTKRVLLLKPRGFCAGVVRAVDIVKIALDTFGAPIYVRKEIVHNSYVVNDLAEKGAIFVNELDEVPEGARVIYSAHGVSPAVRADAKARGLKVIDATCPLVTKVHVEAIKFAKQGYSLVLVGHRDHEEVEGTQGEAPDVTQVVSTLEEVDALVVPDPEKVAYLTQTTLSLDEAKYMIEALKKKFPNIHGPHAQDICYATENRQVAVKNVAHGADLVLVVGSKNSSNSNRLVEVSKNLDTNSYLIDTADAINPEWLDGVNTVAVTAGASAPEVLVKDVVEYLQGMGYGDVNEVEVMPENVRFGLPPEIVQAIASAPRV</sequence>
<dbReference type="Proteomes" id="UP000199024">
    <property type="component" value="Unassembled WGS sequence"/>
</dbReference>
<evidence type="ECO:0000256" key="5">
    <source>
        <dbReference type="HAMAP-Rule" id="MF_00191"/>
    </source>
</evidence>
<feature type="binding site" evidence="5">
    <location>
        <position position="219"/>
    </location>
    <ligand>
        <name>[4Fe-4S] cluster</name>
        <dbReference type="ChEBI" id="CHEBI:49883"/>
    </ligand>
</feature>
<comment type="similarity">
    <text evidence="5">Belongs to the IspH family.</text>
</comment>
<keyword evidence="5" id="KW-0414">Isoprene biosynthesis</keyword>
<feature type="active site" description="Proton donor" evidence="5">
    <location>
        <position position="151"/>
    </location>
</feature>
<dbReference type="NCBIfam" id="NF002190">
    <property type="entry name" value="PRK01045.1-4"/>
    <property type="match status" value="1"/>
</dbReference>
<dbReference type="GO" id="GO:0019288">
    <property type="term" value="P:isopentenyl diphosphate biosynthetic process, methylerythritol 4-phosphate pathway"/>
    <property type="evidence" value="ECO:0007669"/>
    <property type="project" value="UniProtKB-UniRule"/>
</dbReference>
<feature type="binding site" evidence="5">
    <location>
        <position position="291"/>
    </location>
    <ligand>
        <name>(2E)-4-hydroxy-3-methylbut-2-enyl diphosphate</name>
        <dbReference type="ChEBI" id="CHEBI:128753"/>
    </ligand>
</feature>
<comment type="function">
    <text evidence="5">Catalyzes the conversion of 1-hydroxy-2-methyl-2-(E)-butenyl 4-diphosphate (HMBPP) into a mixture of isopentenyl diphosphate (IPP) and dimethylallyl diphosphate (DMAPP). Acts in the terminal step of the DOXP/MEP pathway for isoprenoid precursor biosynthesis.</text>
</comment>
<feature type="binding site" evidence="5">
    <location>
        <position position="248"/>
    </location>
    <ligand>
        <name>(2E)-4-hydroxy-3-methylbut-2-enyl diphosphate</name>
        <dbReference type="ChEBI" id="CHEBI:128753"/>
    </ligand>
</feature>
<feature type="binding site" evidence="5">
    <location>
        <position position="248"/>
    </location>
    <ligand>
        <name>dimethylallyl diphosphate</name>
        <dbReference type="ChEBI" id="CHEBI:57623"/>
    </ligand>
</feature>
<feature type="binding site" evidence="5">
    <location>
        <position position="149"/>
    </location>
    <ligand>
        <name>(2E)-4-hydroxy-3-methylbut-2-enyl diphosphate</name>
        <dbReference type="ChEBI" id="CHEBI:128753"/>
    </ligand>
</feature>
<feature type="binding site" evidence="5">
    <location>
        <position position="248"/>
    </location>
    <ligand>
        <name>isopentenyl diphosphate</name>
        <dbReference type="ChEBI" id="CHEBI:128769"/>
    </ligand>
</feature>
<evidence type="ECO:0000313" key="7">
    <source>
        <dbReference type="Proteomes" id="UP000199024"/>
    </source>
</evidence>
<accession>A0A1I6MJY6</accession>
<feature type="binding site" evidence="5">
    <location>
        <position position="247"/>
    </location>
    <ligand>
        <name>dimethylallyl diphosphate</name>
        <dbReference type="ChEBI" id="CHEBI:57623"/>
    </ligand>
</feature>
<dbReference type="GO" id="GO:0050992">
    <property type="term" value="P:dimethylallyl diphosphate biosynthetic process"/>
    <property type="evidence" value="ECO:0007669"/>
    <property type="project" value="UniProtKB-UniRule"/>
</dbReference>
<feature type="binding site" evidence="5">
    <location>
        <position position="149"/>
    </location>
    <ligand>
        <name>isopentenyl diphosphate</name>
        <dbReference type="ChEBI" id="CHEBI:128769"/>
    </ligand>
</feature>
<keyword evidence="1 5" id="KW-0004">4Fe-4S</keyword>
<comment type="pathway">
    <text evidence="5">Isoprenoid biosynthesis; dimethylallyl diphosphate biosynthesis; dimethylallyl diphosphate from (2E)-4-hydroxy-3-methylbutenyl diphosphate: step 1/1.</text>
</comment>
<feature type="binding site" evidence="5">
    <location>
        <position position="249"/>
    </location>
    <ligand>
        <name>isopentenyl diphosphate</name>
        <dbReference type="ChEBI" id="CHEBI:128769"/>
    </ligand>
</feature>
<dbReference type="EC" id="1.17.7.4" evidence="5"/>
<feature type="binding site" evidence="5">
    <location>
        <position position="121"/>
    </location>
    <ligand>
        <name>[4Fe-4S] cluster</name>
        <dbReference type="ChEBI" id="CHEBI:49883"/>
    </ligand>
</feature>
<dbReference type="NCBIfam" id="TIGR00216">
    <property type="entry name" value="ispH_lytB"/>
    <property type="match status" value="1"/>
</dbReference>
<feature type="binding site" evidence="5">
    <location>
        <position position="247"/>
    </location>
    <ligand>
        <name>isopentenyl diphosphate</name>
        <dbReference type="ChEBI" id="CHEBI:128769"/>
    </ligand>
</feature>
<feature type="binding site" evidence="5">
    <location>
        <position position="66"/>
    </location>
    <ligand>
        <name>dimethylallyl diphosphate</name>
        <dbReference type="ChEBI" id="CHEBI:57623"/>
    </ligand>
</feature>
<dbReference type="GO" id="GO:0016114">
    <property type="term" value="P:terpenoid biosynthetic process"/>
    <property type="evidence" value="ECO:0007669"/>
    <property type="project" value="UniProtKB-UniRule"/>
</dbReference>
<keyword evidence="3 5" id="KW-0408">Iron</keyword>
<dbReference type="HAMAP" id="MF_00191">
    <property type="entry name" value="IspH"/>
    <property type="match status" value="1"/>
</dbReference>
<dbReference type="InterPro" id="IPR003451">
    <property type="entry name" value="LytB/IspH"/>
</dbReference>
<keyword evidence="5" id="KW-0560">Oxidoreductase</keyword>
<feature type="binding site" evidence="5">
    <location>
        <position position="149"/>
    </location>
    <ligand>
        <name>dimethylallyl diphosphate</name>
        <dbReference type="ChEBI" id="CHEBI:57623"/>
    </ligand>
</feature>
<keyword evidence="7" id="KW-1185">Reference proteome</keyword>
<dbReference type="GO" id="GO:0051539">
    <property type="term" value="F:4 iron, 4 sulfur cluster binding"/>
    <property type="evidence" value="ECO:0007669"/>
    <property type="project" value="UniProtKB-UniRule"/>
</dbReference>
<feature type="binding site" evidence="5">
    <location>
        <position position="291"/>
    </location>
    <ligand>
        <name>dimethylallyl diphosphate</name>
        <dbReference type="ChEBI" id="CHEBI:57623"/>
    </ligand>
</feature>
<dbReference type="UniPathway" id="UPA00056">
    <property type="reaction ID" value="UER00097"/>
</dbReference>
<name>A0A1I6MJY6_9BACT</name>
<organism evidence="6 7">
    <name type="scientific">Granulicella pectinivorans</name>
    <dbReference type="NCBI Taxonomy" id="474950"/>
    <lineage>
        <taxon>Bacteria</taxon>
        <taxon>Pseudomonadati</taxon>
        <taxon>Acidobacteriota</taxon>
        <taxon>Terriglobia</taxon>
        <taxon>Terriglobales</taxon>
        <taxon>Acidobacteriaceae</taxon>
        <taxon>Granulicella</taxon>
    </lineage>
</organism>
<dbReference type="STRING" id="474950.SAMN05421771_2823"/>
<gene>
    <name evidence="5" type="primary">ispH</name>
    <name evidence="6" type="ORF">SAMN05421771_2823</name>
</gene>
<feature type="binding site" evidence="5">
    <location>
        <position position="249"/>
    </location>
    <ligand>
        <name>dimethylallyl diphosphate</name>
        <dbReference type="ChEBI" id="CHEBI:57623"/>
    </ligand>
</feature>
<dbReference type="PANTHER" id="PTHR30426">
    <property type="entry name" value="4-HYDROXY-3-METHYLBUT-2-ENYL DIPHOSPHATE REDUCTASE"/>
    <property type="match status" value="1"/>
</dbReference>
<comment type="pathway">
    <text evidence="5">Isoprenoid biosynthesis; isopentenyl diphosphate biosynthesis via DXP pathway; isopentenyl diphosphate from 1-deoxy-D-xylulose 5-phosphate: step 6/6.</text>
</comment>
<feature type="binding site" evidence="5">
    <location>
        <position position="66"/>
    </location>
    <ligand>
        <name>(2E)-4-hydroxy-3-methylbut-2-enyl diphosphate</name>
        <dbReference type="ChEBI" id="CHEBI:128753"/>
    </ligand>
</feature>
<proteinExistence type="inferred from homology"/>
<dbReference type="CDD" id="cd13944">
    <property type="entry name" value="lytB_ispH"/>
    <property type="match status" value="1"/>
</dbReference>
<evidence type="ECO:0000256" key="1">
    <source>
        <dbReference type="ARBA" id="ARBA00022485"/>
    </source>
</evidence>